<gene>
    <name evidence="1" type="ORF">CEV33_3924</name>
</gene>
<dbReference type="RefSeq" id="WP_094538958.1">
    <property type="nucleotide sequence ID" value="NZ_JBHEER010000012.1"/>
</dbReference>
<dbReference type="Proteomes" id="UP000216478">
    <property type="component" value="Unassembled WGS sequence"/>
</dbReference>
<sequence>MRTSRKIRIAAIIGAVLVPTILHAESSVIASENFVAAAQEITTDSLPDLVLAFETDPMGVANYLESEIAGRAAARNYITAMLLNRQFERLGRQWKLLFADIAALSEVKEQDGGVWFPRAKDTGFLTGVLATVLASHSKEISIFARGARMPAPSPNQDTVEWLAQAAKPLSRPARSYFQRAMLAGSMRRAE</sequence>
<protein>
    <submittedName>
        <fullName evidence="1">Uncharacterized protein</fullName>
    </submittedName>
</protein>
<reference evidence="1 2" key="1">
    <citation type="submission" date="2017-07" db="EMBL/GenBank/DDBJ databases">
        <title>Phylogenetic study on the rhizospheric bacterium Ochrobactrum sp. A44.</title>
        <authorList>
            <person name="Krzyzanowska D.M."/>
            <person name="Ossowicki A."/>
            <person name="Rajewska M."/>
            <person name="Maciag T."/>
            <person name="Kaczynski Z."/>
            <person name="Czerwicka M."/>
            <person name="Jafra S."/>
        </authorList>
    </citation>
    <scope>NUCLEOTIDE SEQUENCE [LARGE SCALE GENOMIC DNA]</scope>
    <source>
        <strain evidence="1 2">OgA9a</strain>
    </source>
</reference>
<organism evidence="1 2">
    <name type="scientific">Brucella grignonensis</name>
    <dbReference type="NCBI Taxonomy" id="94627"/>
    <lineage>
        <taxon>Bacteria</taxon>
        <taxon>Pseudomonadati</taxon>
        <taxon>Pseudomonadota</taxon>
        <taxon>Alphaproteobacteria</taxon>
        <taxon>Hyphomicrobiales</taxon>
        <taxon>Brucellaceae</taxon>
        <taxon>Brucella/Ochrobactrum group</taxon>
        <taxon>Brucella</taxon>
    </lineage>
</organism>
<dbReference type="OrthoDB" id="8447367at2"/>
<evidence type="ECO:0000313" key="2">
    <source>
        <dbReference type="Proteomes" id="UP000216478"/>
    </source>
</evidence>
<dbReference type="AlphaFoldDB" id="A0A256FRJ5"/>
<dbReference type="EMBL" id="NNRL01000147">
    <property type="protein sequence ID" value="OYR17467.1"/>
    <property type="molecule type" value="Genomic_DNA"/>
</dbReference>
<proteinExistence type="predicted"/>
<comment type="caution">
    <text evidence="1">The sequence shown here is derived from an EMBL/GenBank/DDBJ whole genome shotgun (WGS) entry which is preliminary data.</text>
</comment>
<keyword evidence="2" id="KW-1185">Reference proteome</keyword>
<accession>A0A256FRJ5</accession>
<name>A0A256FRJ5_9HYPH</name>
<evidence type="ECO:0000313" key="1">
    <source>
        <dbReference type="EMBL" id="OYR17467.1"/>
    </source>
</evidence>